<sequence>MRKKPWKFYMPTYTWSVKMCTANASRYSSVINPTKHTHDNLEHLATMETVVDSRIDTQFAMHLFMHDNGRTDHIYRRYFKRPRLDHLTSDTTRGSRRFVKATRSNTVSNCRCSSILPKPMSFWTSPNNVDHHNHLGKQPRADGAYDIFTTQWNTKMRKRIGAPLPQRTNRDQTQLLLLAVGWLGNAAEENPTNYAIRVQIIAS</sequence>
<dbReference type="HOGENOM" id="CLU_1349097_0_0_1"/>
<name>G9MFP8_HYPVG</name>
<organism evidence="1 2">
    <name type="scientific">Hypocrea virens (strain Gv29-8 / FGSC 10586)</name>
    <name type="common">Gliocladium virens</name>
    <name type="synonym">Trichoderma virens</name>
    <dbReference type="NCBI Taxonomy" id="413071"/>
    <lineage>
        <taxon>Eukaryota</taxon>
        <taxon>Fungi</taxon>
        <taxon>Dikarya</taxon>
        <taxon>Ascomycota</taxon>
        <taxon>Pezizomycotina</taxon>
        <taxon>Sordariomycetes</taxon>
        <taxon>Hypocreomycetidae</taxon>
        <taxon>Hypocreales</taxon>
        <taxon>Hypocreaceae</taxon>
        <taxon>Trichoderma</taxon>
    </lineage>
</organism>
<evidence type="ECO:0000313" key="1">
    <source>
        <dbReference type="EMBL" id="EHK26795.1"/>
    </source>
</evidence>
<proteinExistence type="predicted"/>
<dbReference type="RefSeq" id="XP_013961015.1">
    <property type="nucleotide sequence ID" value="XM_014105540.1"/>
</dbReference>
<dbReference type="VEuPathDB" id="FungiDB:TRIVIDRAFT_62600"/>
<dbReference type="InParanoid" id="G9MFP8"/>
<keyword evidence="2" id="KW-1185">Reference proteome</keyword>
<accession>G9MFP8</accession>
<dbReference type="Proteomes" id="UP000007115">
    <property type="component" value="Unassembled WGS sequence"/>
</dbReference>
<protein>
    <submittedName>
        <fullName evidence="1">Uncharacterized protein</fullName>
    </submittedName>
</protein>
<dbReference type="AlphaFoldDB" id="G9MFP8"/>
<dbReference type="EMBL" id="ABDF02000001">
    <property type="protein sequence ID" value="EHK26795.1"/>
    <property type="molecule type" value="Genomic_DNA"/>
</dbReference>
<gene>
    <name evidence="1" type="ORF">TRIVIDRAFT_62600</name>
</gene>
<comment type="caution">
    <text evidence="1">The sequence shown here is derived from an EMBL/GenBank/DDBJ whole genome shotgun (WGS) entry which is preliminary data.</text>
</comment>
<evidence type="ECO:0000313" key="2">
    <source>
        <dbReference type="Proteomes" id="UP000007115"/>
    </source>
</evidence>
<reference evidence="1 2" key="1">
    <citation type="journal article" date="2011" name="Genome Biol.">
        <title>Comparative genome sequence analysis underscores mycoparasitism as the ancestral life style of Trichoderma.</title>
        <authorList>
            <person name="Kubicek C.P."/>
            <person name="Herrera-Estrella A."/>
            <person name="Seidl-Seiboth V."/>
            <person name="Martinez D.A."/>
            <person name="Druzhinina I.S."/>
            <person name="Thon M."/>
            <person name="Zeilinger S."/>
            <person name="Casas-Flores S."/>
            <person name="Horwitz B.A."/>
            <person name="Mukherjee P.K."/>
            <person name="Mukherjee M."/>
            <person name="Kredics L."/>
            <person name="Alcaraz L.D."/>
            <person name="Aerts A."/>
            <person name="Antal Z."/>
            <person name="Atanasova L."/>
            <person name="Cervantes-Badillo M.G."/>
            <person name="Challacombe J."/>
            <person name="Chertkov O."/>
            <person name="McCluskey K."/>
            <person name="Coulpier F."/>
            <person name="Deshpande N."/>
            <person name="von Doehren H."/>
            <person name="Ebbole D.J."/>
            <person name="Esquivel-Naranjo E.U."/>
            <person name="Fekete E."/>
            <person name="Flipphi M."/>
            <person name="Glaser F."/>
            <person name="Gomez-Rodriguez E.Y."/>
            <person name="Gruber S."/>
            <person name="Han C."/>
            <person name="Henrissat B."/>
            <person name="Hermosa R."/>
            <person name="Hernandez-Onate M."/>
            <person name="Karaffa L."/>
            <person name="Kosti I."/>
            <person name="Le Crom S."/>
            <person name="Lindquist E."/>
            <person name="Lucas S."/>
            <person name="Luebeck M."/>
            <person name="Luebeck P.S."/>
            <person name="Margeot A."/>
            <person name="Metz B."/>
            <person name="Misra M."/>
            <person name="Nevalainen H."/>
            <person name="Omann M."/>
            <person name="Packer N."/>
            <person name="Perrone G."/>
            <person name="Uresti-Rivera E.E."/>
            <person name="Salamov A."/>
            <person name="Schmoll M."/>
            <person name="Seiboth B."/>
            <person name="Shapiro H."/>
            <person name="Sukno S."/>
            <person name="Tamayo-Ramos J.A."/>
            <person name="Tisch D."/>
            <person name="Wiest A."/>
            <person name="Wilkinson H.H."/>
            <person name="Zhang M."/>
            <person name="Coutinho P.M."/>
            <person name="Kenerley C.M."/>
            <person name="Monte E."/>
            <person name="Baker S.E."/>
            <person name="Grigoriev I.V."/>
        </authorList>
    </citation>
    <scope>NUCLEOTIDE SEQUENCE [LARGE SCALE GENOMIC DNA]</scope>
    <source>
        <strain evidence="2">Gv29-8 / FGSC 10586</strain>
    </source>
</reference>
<dbReference type="STRING" id="413071.G9MFP8"/>
<dbReference type="GeneID" id="25796378"/>